<reference evidence="13" key="1">
    <citation type="journal article" date="2019" name="Int. J. Syst. Evol. Microbiol.">
        <title>The Global Catalogue of Microorganisms (GCM) 10K type strain sequencing project: providing services to taxonomists for standard genome sequencing and annotation.</title>
        <authorList>
            <consortium name="The Broad Institute Genomics Platform"/>
            <consortium name="The Broad Institute Genome Sequencing Center for Infectious Disease"/>
            <person name="Wu L."/>
            <person name="Ma J."/>
        </authorList>
    </citation>
    <scope>NUCLEOTIDE SEQUENCE [LARGE SCALE GENOMIC DNA]</scope>
    <source>
        <strain evidence="13">KCTC 52487</strain>
    </source>
</reference>
<comment type="similarity">
    <text evidence="1 9 10">Belongs to the DNA mismatch repair MutS family.</text>
</comment>
<dbReference type="Pfam" id="PF05188">
    <property type="entry name" value="MutS_II"/>
    <property type="match status" value="1"/>
</dbReference>
<feature type="domain" description="DNA mismatch repair proteins mutS family" evidence="11">
    <location>
        <begin position="723"/>
        <end position="739"/>
    </location>
</feature>
<dbReference type="InterPro" id="IPR016151">
    <property type="entry name" value="DNA_mismatch_repair_MutS_N"/>
</dbReference>
<dbReference type="Gene3D" id="1.10.1420.10">
    <property type="match status" value="2"/>
</dbReference>
<comment type="caution">
    <text evidence="12">The sequence shown here is derived from an EMBL/GenBank/DDBJ whole genome shotgun (WGS) entry which is preliminary data.</text>
</comment>
<dbReference type="PROSITE" id="PS00486">
    <property type="entry name" value="DNA_MISMATCH_REPAIR_2"/>
    <property type="match status" value="1"/>
</dbReference>
<dbReference type="InterPro" id="IPR007695">
    <property type="entry name" value="DNA_mismatch_repair_MutS-lik_N"/>
</dbReference>
<dbReference type="Pfam" id="PF05192">
    <property type="entry name" value="MutS_III"/>
    <property type="match status" value="1"/>
</dbReference>
<sequence length="892" mass="95136">MSAEDLKDRRFPTQDGASPMMAQFLTLREEAPRDALLFYRMGDFYELFFDDAARAAAALDIALTKRGEHQGEPIPMCGVPAATAEAYLARLIRAGFKVAIGEQTEDPREAKKRGSKSVVERQIVRVVTPGTLTEDTLLEARSANRIAALCVTAAGDHALAWAEVSTGEFAAAPSTPATLAADLAAIDPVEILVEDTRYGEAGLLGSRARITGLAKAKYDRASGERRLKSRFGVQTLDAFGDFTGAEVSALGALLDYLELAQAGSPARLAPPKRQAAQSVMAIDPATRASLEIERTLQGHRKGSLLDAVDRTVTAPGARLLAARIGRPSTERAEIEARLDAVAALHGDRAQRETIRSRLKAAGDPERALTRLLLGRGGPRDLAALACALREGEALAAELSQRPTGLLPSRLADAAAALDLTPRQELAKLVADLETALSEEPGLMARDGGFIAPGWDGALDEARALRDESRKVIAGLQARYAEATGISSLKVKHNNVLGYFVEVNAKHGETLIGTEPFIHRQTMANAVRFSTTELAEIEARIAGAAERALGLELEHFERFRGRVETEAEAIRTAAQALASLDVAAGLAEWAEDCGATRPVLRDTPVFRIEGGRHPVVEAALKKAGDSPFTPNGCRLDGAGAEGPRLTFVTGPNMAGKSTYLRQNALILVLAQAGSFVPAAKAEIGLADRLYSRVGAADDLARGRSTFMAEMIEAAAILNQATAHSFVILDEIGRGTATFDGLSIAWATAEHLHAVNQCRALFATHYHELTRLADDLDAAGNVSLKAREWKGELVFLHTVAPGAADRSYGIEVARRAGYPPAALDRAKTILERLEADNHPSARLDDLPLFTAMPAPAPAKPSAVEERLNAIDADSLTPREALDVIYALKALSGKT</sequence>
<dbReference type="InterPro" id="IPR007860">
    <property type="entry name" value="DNA_mmatch_repair_MutS_con_dom"/>
</dbReference>
<evidence type="ECO:0000313" key="13">
    <source>
        <dbReference type="Proteomes" id="UP001595379"/>
    </source>
</evidence>
<dbReference type="Pfam" id="PF00488">
    <property type="entry name" value="MutS_V"/>
    <property type="match status" value="1"/>
</dbReference>
<proteinExistence type="inferred from homology"/>
<dbReference type="HAMAP" id="MF_00096">
    <property type="entry name" value="MutS"/>
    <property type="match status" value="1"/>
</dbReference>
<dbReference type="InterPro" id="IPR007696">
    <property type="entry name" value="DNA_mismatch_repair_MutS_core"/>
</dbReference>
<dbReference type="InterPro" id="IPR000432">
    <property type="entry name" value="DNA_mismatch_repair_MutS_C"/>
</dbReference>
<keyword evidence="7 9" id="KW-0234">DNA repair</keyword>
<evidence type="ECO:0000256" key="6">
    <source>
        <dbReference type="ARBA" id="ARBA00023125"/>
    </source>
</evidence>
<dbReference type="RefSeq" id="WP_343164897.1">
    <property type="nucleotide sequence ID" value="NZ_JBHRSV010000012.1"/>
</dbReference>
<dbReference type="PANTHER" id="PTHR11361:SF34">
    <property type="entry name" value="DNA MISMATCH REPAIR PROTEIN MSH1, MITOCHONDRIAL"/>
    <property type="match status" value="1"/>
</dbReference>
<evidence type="ECO:0000256" key="4">
    <source>
        <dbReference type="ARBA" id="ARBA00022763"/>
    </source>
</evidence>
<dbReference type="SUPFAM" id="SSF55271">
    <property type="entry name" value="DNA repair protein MutS, domain I"/>
    <property type="match status" value="1"/>
</dbReference>
<dbReference type="Gene3D" id="3.40.1170.10">
    <property type="entry name" value="DNA repair protein MutS, domain I"/>
    <property type="match status" value="1"/>
</dbReference>
<dbReference type="InterPro" id="IPR027417">
    <property type="entry name" value="P-loop_NTPase"/>
</dbReference>
<keyword evidence="5 9" id="KW-0067">ATP-binding</keyword>
<dbReference type="SUPFAM" id="SSF52540">
    <property type="entry name" value="P-loop containing nucleoside triphosphate hydrolases"/>
    <property type="match status" value="1"/>
</dbReference>
<dbReference type="NCBIfam" id="TIGR01070">
    <property type="entry name" value="mutS1"/>
    <property type="match status" value="1"/>
</dbReference>
<keyword evidence="6 9" id="KW-0238">DNA-binding</keyword>
<dbReference type="SMART" id="SM00534">
    <property type="entry name" value="MUTSac"/>
    <property type="match status" value="1"/>
</dbReference>
<dbReference type="SMART" id="SM00533">
    <property type="entry name" value="MUTSd"/>
    <property type="match status" value="1"/>
</dbReference>
<dbReference type="InterPro" id="IPR017261">
    <property type="entry name" value="DNA_mismatch_repair_MutS/MSH"/>
</dbReference>
<dbReference type="InterPro" id="IPR045076">
    <property type="entry name" value="MutS"/>
</dbReference>
<dbReference type="Gene3D" id="3.40.50.300">
    <property type="entry name" value="P-loop containing nucleotide triphosphate hydrolases"/>
    <property type="match status" value="1"/>
</dbReference>
<dbReference type="PIRSF" id="PIRSF037677">
    <property type="entry name" value="DNA_mis_repair_Msh6"/>
    <property type="match status" value="1"/>
</dbReference>
<gene>
    <name evidence="9 12" type="primary">mutS</name>
    <name evidence="12" type="ORF">ACFOOR_07335</name>
</gene>
<dbReference type="SUPFAM" id="SSF48334">
    <property type="entry name" value="DNA repair protein MutS, domain III"/>
    <property type="match status" value="1"/>
</dbReference>
<dbReference type="Pfam" id="PF05190">
    <property type="entry name" value="MutS_IV"/>
    <property type="match status" value="1"/>
</dbReference>
<evidence type="ECO:0000256" key="9">
    <source>
        <dbReference type="HAMAP-Rule" id="MF_00096"/>
    </source>
</evidence>
<keyword evidence="4 9" id="KW-0227">DNA damage</keyword>
<dbReference type="Proteomes" id="UP001595379">
    <property type="component" value="Unassembled WGS sequence"/>
</dbReference>
<comment type="function">
    <text evidence="8 9">This protein is involved in the repair of mismatches in DNA. It is possible that it carries out the mismatch recognition step. This protein has a weak ATPase activity.</text>
</comment>
<accession>A0ABV6ZWT7</accession>
<keyword evidence="13" id="KW-1185">Reference proteome</keyword>
<evidence type="ECO:0000256" key="3">
    <source>
        <dbReference type="ARBA" id="ARBA00022741"/>
    </source>
</evidence>
<dbReference type="Pfam" id="PF01624">
    <property type="entry name" value="MutS_I"/>
    <property type="match status" value="1"/>
</dbReference>
<protein>
    <recommendedName>
        <fullName evidence="2 9">DNA mismatch repair protein MutS</fullName>
    </recommendedName>
</protein>
<dbReference type="NCBIfam" id="NF003810">
    <property type="entry name" value="PRK05399.1"/>
    <property type="match status" value="1"/>
</dbReference>
<dbReference type="Gene3D" id="3.30.420.110">
    <property type="entry name" value="MutS, connector domain"/>
    <property type="match status" value="1"/>
</dbReference>
<keyword evidence="3 9" id="KW-0547">Nucleotide-binding</keyword>
<name>A0ABV6ZWT7_9PROT</name>
<evidence type="ECO:0000256" key="8">
    <source>
        <dbReference type="ARBA" id="ARBA00024647"/>
    </source>
</evidence>
<dbReference type="InterPro" id="IPR007861">
    <property type="entry name" value="DNA_mismatch_repair_MutS_clamp"/>
</dbReference>
<evidence type="ECO:0000256" key="1">
    <source>
        <dbReference type="ARBA" id="ARBA00006271"/>
    </source>
</evidence>
<dbReference type="Gene3D" id="6.10.140.430">
    <property type="match status" value="1"/>
</dbReference>
<evidence type="ECO:0000256" key="10">
    <source>
        <dbReference type="RuleBase" id="RU003756"/>
    </source>
</evidence>
<dbReference type="InterPro" id="IPR036678">
    <property type="entry name" value="MutS_con_dom_sf"/>
</dbReference>
<evidence type="ECO:0000259" key="11">
    <source>
        <dbReference type="PROSITE" id="PS00486"/>
    </source>
</evidence>
<dbReference type="InterPro" id="IPR005748">
    <property type="entry name" value="DNA_mismatch_repair_MutS"/>
</dbReference>
<evidence type="ECO:0000256" key="2">
    <source>
        <dbReference type="ARBA" id="ARBA00021982"/>
    </source>
</evidence>
<evidence type="ECO:0000313" key="12">
    <source>
        <dbReference type="EMBL" id="MFC2925915.1"/>
    </source>
</evidence>
<dbReference type="InterPro" id="IPR036187">
    <property type="entry name" value="DNA_mismatch_repair_MutS_sf"/>
</dbReference>
<evidence type="ECO:0000256" key="7">
    <source>
        <dbReference type="ARBA" id="ARBA00023204"/>
    </source>
</evidence>
<organism evidence="12 13">
    <name type="scientific">Hyphobacterium vulgare</name>
    <dbReference type="NCBI Taxonomy" id="1736751"/>
    <lineage>
        <taxon>Bacteria</taxon>
        <taxon>Pseudomonadati</taxon>
        <taxon>Pseudomonadota</taxon>
        <taxon>Alphaproteobacteria</taxon>
        <taxon>Maricaulales</taxon>
        <taxon>Maricaulaceae</taxon>
        <taxon>Hyphobacterium</taxon>
    </lineage>
</organism>
<dbReference type="EMBL" id="JBHRSV010000012">
    <property type="protein sequence ID" value="MFC2925915.1"/>
    <property type="molecule type" value="Genomic_DNA"/>
</dbReference>
<feature type="binding site" evidence="9">
    <location>
        <begin position="649"/>
        <end position="656"/>
    </location>
    <ligand>
        <name>ATP</name>
        <dbReference type="ChEBI" id="CHEBI:30616"/>
    </ligand>
</feature>
<evidence type="ECO:0000256" key="5">
    <source>
        <dbReference type="ARBA" id="ARBA00022840"/>
    </source>
</evidence>
<dbReference type="SUPFAM" id="SSF53150">
    <property type="entry name" value="DNA repair protein MutS, domain II"/>
    <property type="match status" value="1"/>
</dbReference>
<dbReference type="PANTHER" id="PTHR11361">
    <property type="entry name" value="DNA MISMATCH REPAIR PROTEIN MUTS FAMILY MEMBER"/>
    <property type="match status" value="1"/>
</dbReference>